<feature type="domain" description="cDENN" evidence="1">
    <location>
        <begin position="339"/>
        <end position="494"/>
    </location>
</feature>
<proteinExistence type="predicted"/>
<dbReference type="GO" id="GO:0031410">
    <property type="term" value="C:cytoplasmic vesicle"/>
    <property type="evidence" value="ECO:0007669"/>
    <property type="project" value="TreeGrafter"/>
</dbReference>
<dbReference type="Proteomes" id="UP000657918">
    <property type="component" value="Unassembled WGS sequence"/>
</dbReference>
<dbReference type="AlphaFoldDB" id="A0A835MID9"/>
<evidence type="ECO:0000259" key="1">
    <source>
        <dbReference type="SMART" id="SM00799"/>
    </source>
</evidence>
<dbReference type="OrthoDB" id="1718923at2759"/>
<dbReference type="Gene3D" id="3.40.50.11500">
    <property type="match status" value="2"/>
</dbReference>
<dbReference type="Pfam" id="PF02141">
    <property type="entry name" value="DENN"/>
    <property type="match status" value="1"/>
</dbReference>
<keyword evidence="3" id="KW-1185">Reference proteome</keyword>
<dbReference type="PANTHER" id="PTHR12296:SF21">
    <property type="entry name" value="DENN DOMAIN-CONTAINING PROTEIN 3"/>
    <property type="match status" value="1"/>
</dbReference>
<dbReference type="EMBL" id="JADGMS010000015">
    <property type="protein sequence ID" value="KAF9667642.1"/>
    <property type="molecule type" value="Genomic_DNA"/>
</dbReference>
<accession>A0A835MID9</accession>
<evidence type="ECO:0000313" key="3">
    <source>
        <dbReference type="Proteomes" id="UP000657918"/>
    </source>
</evidence>
<organism evidence="2 3">
    <name type="scientific">Salix dunnii</name>
    <dbReference type="NCBI Taxonomy" id="1413687"/>
    <lineage>
        <taxon>Eukaryota</taxon>
        <taxon>Viridiplantae</taxon>
        <taxon>Streptophyta</taxon>
        <taxon>Embryophyta</taxon>
        <taxon>Tracheophyta</taxon>
        <taxon>Spermatophyta</taxon>
        <taxon>Magnoliopsida</taxon>
        <taxon>eudicotyledons</taxon>
        <taxon>Gunneridae</taxon>
        <taxon>Pentapetalae</taxon>
        <taxon>rosids</taxon>
        <taxon>fabids</taxon>
        <taxon>Malpighiales</taxon>
        <taxon>Salicaceae</taxon>
        <taxon>Saliceae</taxon>
        <taxon>Salix</taxon>
    </lineage>
</organism>
<dbReference type="PANTHER" id="PTHR12296">
    <property type="entry name" value="DENN DOMAIN-CONTAINING PROTEIN 4"/>
    <property type="match status" value="1"/>
</dbReference>
<dbReference type="InterPro" id="IPR051696">
    <property type="entry name" value="DENN_Domain_GEFs"/>
</dbReference>
<dbReference type="InterPro" id="IPR001194">
    <property type="entry name" value="cDENN_dom"/>
</dbReference>
<gene>
    <name evidence="2" type="ORF">SADUNF_Sadunf15G0045000</name>
</gene>
<dbReference type="GO" id="GO:0032483">
    <property type="term" value="P:regulation of Rab protein signal transduction"/>
    <property type="evidence" value="ECO:0007669"/>
    <property type="project" value="TreeGrafter"/>
</dbReference>
<sequence>MAMMHRSYLGKLRVSFHSMVQYLDVDNLLKLLTAVLLERRFYFVPTTEPILYALVYQYQEMATGCAKMLSAFFTKATVYLQNLDLSYQEFQILDAGGSGVYRVDPPTPYMMGLHSSVDTPYNKRALKLPWLLGLLGERGIGYDENNYNRHDKLQDAIGRGQNTISILPSSLVEPKFLTISDPYIEILGSDTKITYDRFLSSIRSKEQEERRKQIFATTSGAFVYRKYAPSFIREGFFFVVFNFSHIPGFGMALIESNAERIGGNGFIDGWHYELTDEQFVAVKELMYKRDANNVSRLCLTSSHFSVSMGGATAYNMARRGHLHQQELTLEDSKLNPLPFSLSSVYLPSFGILRTAVEDLFALCFSPAGSSKPLWDVISYMVSNVPMPTLGKDLVLFAIENCLLFVEAPPKDGLPHVEVSFQSMVQYLDVDNLLKLLTAVLLERRFYFVPTISDVGYSLLTLASNAICHLIYPFRWQVICNYLEVYCSFIKLEYHF</sequence>
<evidence type="ECO:0000313" key="2">
    <source>
        <dbReference type="EMBL" id="KAF9667642.1"/>
    </source>
</evidence>
<comment type="caution">
    <text evidence="2">The sequence shown here is derived from an EMBL/GenBank/DDBJ whole genome shotgun (WGS) entry which is preliminary data.</text>
</comment>
<protein>
    <recommendedName>
        <fullName evidence="1">cDENN domain-containing protein</fullName>
    </recommendedName>
</protein>
<name>A0A835MID9_9ROSI</name>
<dbReference type="InterPro" id="IPR043153">
    <property type="entry name" value="DENN_C"/>
</dbReference>
<reference evidence="2 3" key="1">
    <citation type="submission" date="2020-10" db="EMBL/GenBank/DDBJ databases">
        <title>Plant Genome Project.</title>
        <authorList>
            <person name="Zhang R.-G."/>
        </authorList>
    </citation>
    <scope>NUCLEOTIDE SEQUENCE [LARGE SCALE GENOMIC DNA]</scope>
    <source>
        <strain evidence="2">FAFU-HL-1</strain>
        <tissue evidence="2">Leaf</tissue>
    </source>
</reference>
<dbReference type="SMART" id="SM00799">
    <property type="entry name" value="DENN"/>
    <property type="match status" value="1"/>
</dbReference>